<keyword evidence="2 5" id="KW-0863">Zinc-finger</keyword>
<comment type="caution">
    <text evidence="8">The sequence shown here is derived from an EMBL/GenBank/DDBJ whole genome shotgun (WGS) entry which is preliminary data.</text>
</comment>
<evidence type="ECO:0000313" key="9">
    <source>
        <dbReference type="Proteomes" id="UP001604336"/>
    </source>
</evidence>
<protein>
    <submittedName>
        <fullName evidence="8">Zinc finger CCCH domain-containing protein 37</fullName>
    </submittedName>
</protein>
<dbReference type="InterPro" id="IPR050974">
    <property type="entry name" value="Plant_ZF_CCCH"/>
</dbReference>
<feature type="zinc finger region" description="C3H1-type" evidence="5">
    <location>
        <begin position="7"/>
        <end position="35"/>
    </location>
</feature>
<evidence type="ECO:0000256" key="2">
    <source>
        <dbReference type="ARBA" id="ARBA00022771"/>
    </source>
</evidence>
<feature type="region of interest" description="Disordered" evidence="6">
    <location>
        <begin position="41"/>
        <end position="60"/>
    </location>
</feature>
<organism evidence="8 9">
    <name type="scientific">Abeliophyllum distichum</name>
    <dbReference type="NCBI Taxonomy" id="126358"/>
    <lineage>
        <taxon>Eukaryota</taxon>
        <taxon>Viridiplantae</taxon>
        <taxon>Streptophyta</taxon>
        <taxon>Embryophyta</taxon>
        <taxon>Tracheophyta</taxon>
        <taxon>Spermatophyta</taxon>
        <taxon>Magnoliopsida</taxon>
        <taxon>eudicotyledons</taxon>
        <taxon>Gunneridae</taxon>
        <taxon>Pentapetalae</taxon>
        <taxon>asterids</taxon>
        <taxon>lamiids</taxon>
        <taxon>Lamiales</taxon>
        <taxon>Oleaceae</taxon>
        <taxon>Forsythieae</taxon>
        <taxon>Abeliophyllum</taxon>
    </lineage>
</organism>
<dbReference type="Gene3D" id="2.30.30.1190">
    <property type="match status" value="1"/>
</dbReference>
<dbReference type="SMART" id="SM00356">
    <property type="entry name" value="ZnF_C3H1"/>
    <property type="match status" value="2"/>
</dbReference>
<feature type="domain" description="C3H1-type" evidence="7">
    <location>
        <begin position="7"/>
        <end position="35"/>
    </location>
</feature>
<dbReference type="EMBL" id="JBFOLK010000011">
    <property type="protein sequence ID" value="KAL2475848.1"/>
    <property type="molecule type" value="Genomic_DNA"/>
</dbReference>
<sequence length="269" mass="29475">MPVYPLRPGEKDCAFYMQTRMCKYGESCKFDHPIWVPGGEIPDWKEGAPDNADASALPERPSELPCANEIAGDSKPVQPLYAPALLHNTKAINPLADAIAPVLASPPAHFSFGAVTPAASFFPTFDPRLTQTSLGLAPNIYLQRHPECDHQQKNLFSKMSSSLLQAYQRVRYLMEPFMGAMHCPYYMKTGTCKDGATCKFDHPPPGEVMAMATSQGASASAGEEVKENGEDAQAIELQQESFLNLPKIFSPGFLFPQDHFGCIPDNVFS</sequence>
<accession>A0ABD1QHY8</accession>
<feature type="zinc finger region" description="C3H1-type" evidence="5">
    <location>
        <begin position="177"/>
        <end position="205"/>
    </location>
</feature>
<evidence type="ECO:0000256" key="5">
    <source>
        <dbReference type="PROSITE-ProRule" id="PRU00723"/>
    </source>
</evidence>
<dbReference type="GO" id="GO:0003729">
    <property type="term" value="F:mRNA binding"/>
    <property type="evidence" value="ECO:0007669"/>
    <property type="project" value="UniProtKB-ARBA"/>
</dbReference>
<dbReference type="InterPro" id="IPR036855">
    <property type="entry name" value="Znf_CCCH_sf"/>
</dbReference>
<evidence type="ECO:0000313" key="8">
    <source>
        <dbReference type="EMBL" id="KAL2475848.1"/>
    </source>
</evidence>
<dbReference type="PROSITE" id="PS50103">
    <property type="entry name" value="ZF_C3H1"/>
    <property type="match status" value="2"/>
</dbReference>
<name>A0ABD1QHY8_9LAMI</name>
<keyword evidence="9" id="KW-1185">Reference proteome</keyword>
<feature type="domain" description="C3H1-type" evidence="7">
    <location>
        <begin position="177"/>
        <end position="205"/>
    </location>
</feature>
<dbReference type="GO" id="GO:0008270">
    <property type="term" value="F:zinc ion binding"/>
    <property type="evidence" value="ECO:0007669"/>
    <property type="project" value="UniProtKB-KW"/>
</dbReference>
<dbReference type="GO" id="GO:0003677">
    <property type="term" value="F:DNA binding"/>
    <property type="evidence" value="ECO:0007669"/>
    <property type="project" value="UniProtKB-KW"/>
</dbReference>
<keyword evidence="4" id="KW-0238">DNA-binding</keyword>
<keyword evidence="3 5" id="KW-0862">Zinc</keyword>
<dbReference type="PANTHER" id="PTHR12506:SF82">
    <property type="entry name" value="ZINC FINGER CCCH DOMAIN-CONTAINING PROTEIN 64-RELATED"/>
    <property type="match status" value="1"/>
</dbReference>
<dbReference type="Gene3D" id="4.10.1000.10">
    <property type="entry name" value="Zinc finger, CCCH-type"/>
    <property type="match status" value="1"/>
</dbReference>
<dbReference type="AlphaFoldDB" id="A0ABD1QHY8"/>
<dbReference type="SUPFAM" id="SSF90229">
    <property type="entry name" value="CCCH zinc finger"/>
    <property type="match status" value="2"/>
</dbReference>
<evidence type="ECO:0000259" key="7">
    <source>
        <dbReference type="PROSITE" id="PS50103"/>
    </source>
</evidence>
<dbReference type="Pfam" id="PF00642">
    <property type="entry name" value="zf-CCCH"/>
    <property type="match status" value="2"/>
</dbReference>
<evidence type="ECO:0000256" key="4">
    <source>
        <dbReference type="ARBA" id="ARBA00023125"/>
    </source>
</evidence>
<dbReference type="PANTHER" id="PTHR12506">
    <property type="entry name" value="PROTEIN PHOSPHATASE RELATED"/>
    <property type="match status" value="1"/>
</dbReference>
<evidence type="ECO:0000256" key="3">
    <source>
        <dbReference type="ARBA" id="ARBA00022833"/>
    </source>
</evidence>
<reference evidence="9" key="1">
    <citation type="submission" date="2024-07" db="EMBL/GenBank/DDBJ databases">
        <title>Two chromosome-level genome assemblies of Korean endemic species Abeliophyllum distichum and Forsythia ovata (Oleaceae).</title>
        <authorList>
            <person name="Jang H."/>
        </authorList>
    </citation>
    <scope>NUCLEOTIDE SEQUENCE [LARGE SCALE GENOMIC DNA]</scope>
</reference>
<gene>
    <name evidence="8" type="ORF">Adt_36584</name>
</gene>
<evidence type="ECO:0000256" key="6">
    <source>
        <dbReference type="SAM" id="MobiDB-lite"/>
    </source>
</evidence>
<dbReference type="Proteomes" id="UP001604336">
    <property type="component" value="Unassembled WGS sequence"/>
</dbReference>
<keyword evidence="1 5" id="KW-0479">Metal-binding</keyword>
<proteinExistence type="predicted"/>
<dbReference type="InterPro" id="IPR000571">
    <property type="entry name" value="Znf_CCCH"/>
</dbReference>
<evidence type="ECO:0000256" key="1">
    <source>
        <dbReference type="ARBA" id="ARBA00022723"/>
    </source>
</evidence>